<evidence type="ECO:0000256" key="1">
    <source>
        <dbReference type="SAM" id="Phobius"/>
    </source>
</evidence>
<dbReference type="EMBL" id="ASPP01004846">
    <property type="protein sequence ID" value="ETO31560.1"/>
    <property type="molecule type" value="Genomic_DNA"/>
</dbReference>
<feature type="transmembrane region" description="Helical" evidence="1">
    <location>
        <begin position="104"/>
        <end position="122"/>
    </location>
</feature>
<keyword evidence="1" id="KW-0812">Transmembrane</keyword>
<gene>
    <name evidence="3" type="ORF">RFI_05106</name>
    <name evidence="2" type="ORF">RFI_05562</name>
</gene>
<name>X6NZ27_RETFI</name>
<evidence type="ECO:0000313" key="2">
    <source>
        <dbReference type="EMBL" id="ETO31560.1"/>
    </source>
</evidence>
<sequence length="128" mass="15243">MTEEQDQTEKEIFTYLKNEVKIHDSYAAKLASYLCREIKFGEVDDVARMEPTEWKKAFTHTELAPSAKRKLLEKMNEVRENKKRNLLDIENIINEEPSCGTFQSLYMTIYFCIVTLLFFFWTKARKEI</sequence>
<organism evidence="2 4">
    <name type="scientific">Reticulomyxa filosa</name>
    <dbReference type="NCBI Taxonomy" id="46433"/>
    <lineage>
        <taxon>Eukaryota</taxon>
        <taxon>Sar</taxon>
        <taxon>Rhizaria</taxon>
        <taxon>Retaria</taxon>
        <taxon>Foraminifera</taxon>
        <taxon>Monothalamids</taxon>
        <taxon>Reticulomyxidae</taxon>
        <taxon>Reticulomyxa</taxon>
    </lineage>
</organism>
<keyword evidence="1" id="KW-0472">Membrane</keyword>
<dbReference type="EMBL" id="ASPP01004538">
    <property type="protein sequence ID" value="ETO32011.1"/>
    <property type="molecule type" value="Genomic_DNA"/>
</dbReference>
<reference evidence="2 4" key="1">
    <citation type="journal article" date="2013" name="Curr. Biol.">
        <title>The Genome of the Foraminiferan Reticulomyxa filosa.</title>
        <authorList>
            <person name="Glockner G."/>
            <person name="Hulsmann N."/>
            <person name="Schleicher M."/>
            <person name="Noegel A.A."/>
            <person name="Eichinger L."/>
            <person name="Gallinger C."/>
            <person name="Pawlowski J."/>
            <person name="Sierra R."/>
            <person name="Euteneuer U."/>
            <person name="Pillet L."/>
            <person name="Moustafa A."/>
            <person name="Platzer M."/>
            <person name="Groth M."/>
            <person name="Szafranski K."/>
            <person name="Schliwa M."/>
        </authorList>
    </citation>
    <scope>NUCLEOTIDE SEQUENCE [LARGE SCALE GENOMIC DNA]</scope>
</reference>
<reference evidence="2" key="2">
    <citation type="submission" date="2013-05" db="EMBL/GenBank/DDBJ databases">
        <authorList>
            <person name="Gloeckner G."/>
            <person name="Szafranski K."/>
            <person name="Schliwa M."/>
        </authorList>
    </citation>
    <scope>NUCLEOTIDE SEQUENCE</scope>
</reference>
<protein>
    <submittedName>
        <fullName evidence="2">Uncharacterized protein</fullName>
    </submittedName>
</protein>
<evidence type="ECO:0000313" key="4">
    <source>
        <dbReference type="Proteomes" id="UP000023152"/>
    </source>
</evidence>
<keyword evidence="4" id="KW-1185">Reference proteome</keyword>
<evidence type="ECO:0000313" key="3">
    <source>
        <dbReference type="EMBL" id="ETO32011.1"/>
    </source>
</evidence>
<keyword evidence="1" id="KW-1133">Transmembrane helix</keyword>
<dbReference type="Proteomes" id="UP000023152">
    <property type="component" value="Unassembled WGS sequence"/>
</dbReference>
<comment type="caution">
    <text evidence="2">The sequence shown here is derived from an EMBL/GenBank/DDBJ whole genome shotgun (WGS) entry which is preliminary data.</text>
</comment>
<accession>X6NZ27</accession>
<dbReference type="AlphaFoldDB" id="X6NZ27"/>
<proteinExistence type="predicted"/>